<sequence>MKSFPRSLVLNFPVIGSNHYPIVINACTWDTTALEMFWFENMWVENIEYDKGRCCNFVFSMVVQYNLGKLLLYIMKSTFQTKEVLIKAVASVIHVHVMNCCKISKKIYDQVNFEMAGFWQEK</sequence>
<dbReference type="InParanoid" id="A0A061DRB8"/>
<gene>
    <name evidence="1" type="ORF">TCM_004866</name>
</gene>
<dbReference type="HOGENOM" id="CLU_2030899_0_0_1"/>
<dbReference type="Proteomes" id="UP000026915">
    <property type="component" value="Chromosome 1"/>
</dbReference>
<organism evidence="1 2">
    <name type="scientific">Theobroma cacao</name>
    <name type="common">Cacao</name>
    <name type="synonym">Cocoa</name>
    <dbReference type="NCBI Taxonomy" id="3641"/>
    <lineage>
        <taxon>Eukaryota</taxon>
        <taxon>Viridiplantae</taxon>
        <taxon>Streptophyta</taxon>
        <taxon>Embryophyta</taxon>
        <taxon>Tracheophyta</taxon>
        <taxon>Spermatophyta</taxon>
        <taxon>Magnoliopsida</taxon>
        <taxon>eudicotyledons</taxon>
        <taxon>Gunneridae</taxon>
        <taxon>Pentapetalae</taxon>
        <taxon>rosids</taxon>
        <taxon>malvids</taxon>
        <taxon>Malvales</taxon>
        <taxon>Malvaceae</taxon>
        <taxon>Byttnerioideae</taxon>
        <taxon>Theobroma</taxon>
    </lineage>
</organism>
<accession>A0A061DRB8</accession>
<dbReference type="AlphaFoldDB" id="A0A061DRB8"/>
<proteinExistence type="predicted"/>
<dbReference type="EMBL" id="CM001879">
    <property type="protein sequence ID" value="EOX95349.1"/>
    <property type="molecule type" value="Genomic_DNA"/>
</dbReference>
<evidence type="ECO:0000313" key="2">
    <source>
        <dbReference type="Proteomes" id="UP000026915"/>
    </source>
</evidence>
<dbReference type="Gramene" id="EOX95349">
    <property type="protein sequence ID" value="EOX95349"/>
    <property type="gene ID" value="TCM_004866"/>
</dbReference>
<keyword evidence="2" id="KW-1185">Reference proteome</keyword>
<evidence type="ECO:0000313" key="1">
    <source>
        <dbReference type="EMBL" id="EOX95349.1"/>
    </source>
</evidence>
<protein>
    <submittedName>
        <fullName evidence="1">Uncharacterized protein</fullName>
    </submittedName>
</protein>
<name>A0A061DRB8_THECC</name>
<reference evidence="1 2" key="1">
    <citation type="journal article" date="2013" name="Genome Biol.">
        <title>The genome sequence of the most widely cultivated cacao type and its use to identify candidate genes regulating pod color.</title>
        <authorList>
            <person name="Motamayor J.C."/>
            <person name="Mockaitis K."/>
            <person name="Schmutz J."/>
            <person name="Haiminen N."/>
            <person name="Iii D.L."/>
            <person name="Cornejo O."/>
            <person name="Findley S.D."/>
            <person name="Zheng P."/>
            <person name="Utro F."/>
            <person name="Royaert S."/>
            <person name="Saski C."/>
            <person name="Jenkins J."/>
            <person name="Podicheti R."/>
            <person name="Zhao M."/>
            <person name="Scheffler B.E."/>
            <person name="Stack J.C."/>
            <person name="Feltus F.A."/>
            <person name="Mustiga G.M."/>
            <person name="Amores F."/>
            <person name="Phillips W."/>
            <person name="Marelli J.P."/>
            <person name="May G.D."/>
            <person name="Shapiro H."/>
            <person name="Ma J."/>
            <person name="Bustamante C.D."/>
            <person name="Schnell R.J."/>
            <person name="Main D."/>
            <person name="Gilbert D."/>
            <person name="Parida L."/>
            <person name="Kuhn D.N."/>
        </authorList>
    </citation>
    <scope>NUCLEOTIDE SEQUENCE [LARGE SCALE GENOMIC DNA]</scope>
    <source>
        <strain evidence="2">cv. Matina 1-6</strain>
    </source>
</reference>